<feature type="compositionally biased region" description="Basic and acidic residues" evidence="4">
    <location>
        <begin position="197"/>
        <end position="207"/>
    </location>
</feature>
<feature type="region of interest" description="Disordered" evidence="4">
    <location>
        <begin position="1"/>
        <end position="90"/>
    </location>
</feature>
<proteinExistence type="predicted"/>
<dbReference type="AlphaFoldDB" id="A0AAE0GHA2"/>
<evidence type="ECO:0000256" key="1">
    <source>
        <dbReference type="ARBA" id="ARBA00023015"/>
    </source>
</evidence>
<feature type="compositionally biased region" description="Low complexity" evidence="4">
    <location>
        <begin position="33"/>
        <end position="42"/>
    </location>
</feature>
<dbReference type="GO" id="GO:0005634">
    <property type="term" value="C:nucleus"/>
    <property type="evidence" value="ECO:0007669"/>
    <property type="project" value="TreeGrafter"/>
</dbReference>
<gene>
    <name evidence="5" type="ORF">CYMTET_13984</name>
</gene>
<protein>
    <submittedName>
        <fullName evidence="5">Uncharacterized protein</fullName>
    </submittedName>
</protein>
<dbReference type="InterPro" id="IPR052435">
    <property type="entry name" value="YY1-Transcr_Regul"/>
</dbReference>
<feature type="region of interest" description="Disordered" evidence="4">
    <location>
        <begin position="401"/>
        <end position="428"/>
    </location>
</feature>
<keyword evidence="2" id="KW-0804">Transcription</keyword>
<feature type="region of interest" description="Disordered" evidence="4">
    <location>
        <begin position="197"/>
        <end position="237"/>
    </location>
</feature>
<evidence type="ECO:0000256" key="4">
    <source>
        <dbReference type="SAM" id="MobiDB-lite"/>
    </source>
</evidence>
<dbReference type="GO" id="GO:0006355">
    <property type="term" value="P:regulation of DNA-templated transcription"/>
    <property type="evidence" value="ECO:0007669"/>
    <property type="project" value="TreeGrafter"/>
</dbReference>
<keyword evidence="6" id="KW-1185">Reference proteome</keyword>
<feature type="compositionally biased region" description="Polar residues" evidence="4">
    <location>
        <begin position="55"/>
        <end position="65"/>
    </location>
</feature>
<dbReference type="EMBL" id="LGRX02005648">
    <property type="protein sequence ID" value="KAK3278049.1"/>
    <property type="molecule type" value="Genomic_DNA"/>
</dbReference>
<accession>A0AAE0GHA2</accession>
<feature type="compositionally biased region" description="Acidic residues" evidence="4">
    <location>
        <begin position="1"/>
        <end position="14"/>
    </location>
</feature>
<name>A0AAE0GHA2_9CHLO</name>
<dbReference type="Proteomes" id="UP001190700">
    <property type="component" value="Unassembled WGS sequence"/>
</dbReference>
<evidence type="ECO:0000256" key="2">
    <source>
        <dbReference type="ARBA" id="ARBA00023163"/>
    </source>
</evidence>
<dbReference type="PANTHER" id="PTHR16088:SF3">
    <property type="entry name" value="GON-4-LIKE PROTEIN"/>
    <property type="match status" value="1"/>
</dbReference>
<organism evidence="5 6">
    <name type="scientific">Cymbomonas tetramitiformis</name>
    <dbReference type="NCBI Taxonomy" id="36881"/>
    <lineage>
        <taxon>Eukaryota</taxon>
        <taxon>Viridiplantae</taxon>
        <taxon>Chlorophyta</taxon>
        <taxon>Pyramimonadophyceae</taxon>
        <taxon>Pyramimonadales</taxon>
        <taxon>Pyramimonadaceae</taxon>
        <taxon>Cymbomonas</taxon>
    </lineage>
</organism>
<keyword evidence="3" id="KW-0539">Nucleus</keyword>
<evidence type="ECO:0000256" key="3">
    <source>
        <dbReference type="ARBA" id="ARBA00023242"/>
    </source>
</evidence>
<evidence type="ECO:0000313" key="5">
    <source>
        <dbReference type="EMBL" id="KAK3278049.1"/>
    </source>
</evidence>
<evidence type="ECO:0000313" key="6">
    <source>
        <dbReference type="Proteomes" id="UP001190700"/>
    </source>
</evidence>
<reference evidence="5 6" key="1">
    <citation type="journal article" date="2015" name="Genome Biol. Evol.">
        <title>Comparative Genomics of a Bacterivorous Green Alga Reveals Evolutionary Causalities and Consequences of Phago-Mixotrophic Mode of Nutrition.</title>
        <authorList>
            <person name="Burns J.A."/>
            <person name="Paasch A."/>
            <person name="Narechania A."/>
            <person name="Kim E."/>
        </authorList>
    </citation>
    <scope>NUCLEOTIDE SEQUENCE [LARGE SCALE GENOMIC DNA]</scope>
    <source>
        <strain evidence="5 6">PLY_AMNH</strain>
    </source>
</reference>
<dbReference type="PANTHER" id="PTHR16088">
    <property type="entry name" value="YY1 ASSOCIATED PROTEIN-RELATED"/>
    <property type="match status" value="1"/>
</dbReference>
<comment type="caution">
    <text evidence="5">The sequence shown here is derived from an EMBL/GenBank/DDBJ whole genome shotgun (WGS) entry which is preliminary data.</text>
</comment>
<dbReference type="GO" id="GO:0003712">
    <property type="term" value="F:transcription coregulator activity"/>
    <property type="evidence" value="ECO:0007669"/>
    <property type="project" value="TreeGrafter"/>
</dbReference>
<sequence>MPEGVEDADSEDEDFHVHKGGGRNCENVEVEEAAASGERGSVPESSPVAKDTRMTETASQSNKVDASSDVHPATQTAQQQEEPVVGGKRPFRRLEYAADEDGVTAICKRTRANWSLAEKPGIELKTPFDEDAETLYGLPPEEEDFPFDEFDDEVDYEDFYKEFLNGLQGANEEDEEDEDDVDYEETDPALSLIAAAQKREEASDRGQRGQVPRRPGTGKRGRPTASKPPGPERRPLESAYMENQNKAIKLEQRPWAPLAVAGGWNIYPFRHEQLMELHRQVQDHVQLLIQLHCLTVRDPKWSQPSEANGKFDSTQAAGFLQAIAEKRDQKDTFARQHSYRPLLQDHPRPPGAHAVPQTAACAHLRQPVYTVLDVAALRLLPDLHQGLALIPMPEATVPQAASSSSAVAKPNVKVPSPPSSTLPSRTSPLPYGWAASCTPRRPLLPSGTLPASGTLRLDVAGEWHSATLLV</sequence>
<keyword evidence="1" id="KW-0805">Transcription regulation</keyword>